<evidence type="ECO:0000256" key="12">
    <source>
        <dbReference type="ARBA" id="ARBA00022753"/>
    </source>
</evidence>
<evidence type="ECO:0000313" key="23">
    <source>
        <dbReference type="EMBL" id="ODV62563.1"/>
    </source>
</evidence>
<evidence type="ECO:0000313" key="24">
    <source>
        <dbReference type="Proteomes" id="UP000095038"/>
    </source>
</evidence>
<dbReference type="PROSITE" id="PS00018">
    <property type="entry name" value="EF_HAND_1"/>
    <property type="match status" value="1"/>
</dbReference>
<dbReference type="InterPro" id="IPR025604">
    <property type="entry name" value="End3"/>
</dbReference>
<proteinExistence type="inferred from homology"/>
<dbReference type="InterPro" id="IPR000261">
    <property type="entry name" value="EH_dom"/>
</dbReference>
<dbReference type="EMBL" id="KV454477">
    <property type="protein sequence ID" value="ODV62563.1"/>
    <property type="molecule type" value="Genomic_DNA"/>
</dbReference>
<dbReference type="GO" id="GO:0003779">
    <property type="term" value="F:actin binding"/>
    <property type="evidence" value="ECO:0007669"/>
    <property type="project" value="UniProtKB-KW"/>
</dbReference>
<dbReference type="InParanoid" id="A0A1D2VLS3"/>
<dbReference type="Pfam" id="PF12761">
    <property type="entry name" value="End3"/>
    <property type="match status" value="1"/>
</dbReference>
<dbReference type="GO" id="GO:0005886">
    <property type="term" value="C:plasma membrane"/>
    <property type="evidence" value="ECO:0007669"/>
    <property type="project" value="UniProtKB-SubCell"/>
</dbReference>
<dbReference type="Pfam" id="PF12763">
    <property type="entry name" value="EH"/>
    <property type="match status" value="1"/>
</dbReference>
<comment type="similarity">
    <text evidence="4">Belongs to the END3 family.</text>
</comment>
<feature type="domain" description="EH" evidence="21">
    <location>
        <begin position="142"/>
        <end position="231"/>
    </location>
</feature>
<dbReference type="STRING" id="1344418.A0A1D2VLS3"/>
<dbReference type="SMART" id="SM00027">
    <property type="entry name" value="EH"/>
    <property type="match status" value="2"/>
</dbReference>
<feature type="domain" description="EF-hand" evidence="22">
    <location>
        <begin position="42"/>
        <end position="77"/>
    </location>
</feature>
<dbReference type="GO" id="GO:0005509">
    <property type="term" value="F:calcium ion binding"/>
    <property type="evidence" value="ECO:0007669"/>
    <property type="project" value="InterPro"/>
</dbReference>
<dbReference type="GO" id="GO:1990964">
    <property type="term" value="C:actin cytoskeleton-regulatory complex"/>
    <property type="evidence" value="ECO:0007669"/>
    <property type="project" value="EnsemblFungi"/>
</dbReference>
<gene>
    <name evidence="23" type="ORF">ASCRUDRAFT_74918</name>
</gene>
<evidence type="ECO:0000256" key="5">
    <source>
        <dbReference type="ARBA" id="ARBA00011159"/>
    </source>
</evidence>
<keyword evidence="15" id="KW-0472">Membrane</keyword>
<evidence type="ECO:0000256" key="16">
    <source>
        <dbReference type="ARBA" id="ARBA00023203"/>
    </source>
</evidence>
<dbReference type="AlphaFoldDB" id="A0A1D2VLS3"/>
<evidence type="ECO:0000256" key="15">
    <source>
        <dbReference type="ARBA" id="ARBA00023136"/>
    </source>
</evidence>
<evidence type="ECO:0000256" key="7">
    <source>
        <dbReference type="ARBA" id="ARBA00017312"/>
    </source>
</evidence>
<evidence type="ECO:0000256" key="13">
    <source>
        <dbReference type="ARBA" id="ARBA00022837"/>
    </source>
</evidence>
<dbReference type="OrthoDB" id="1716625at2759"/>
<evidence type="ECO:0000259" key="21">
    <source>
        <dbReference type="PROSITE" id="PS50031"/>
    </source>
</evidence>
<dbReference type="CDD" id="cd00052">
    <property type="entry name" value="EH"/>
    <property type="match status" value="1"/>
</dbReference>
<evidence type="ECO:0000256" key="19">
    <source>
        <dbReference type="ARBA" id="ARBA00029684"/>
    </source>
</evidence>
<dbReference type="GeneID" id="30966504"/>
<evidence type="ECO:0000256" key="1">
    <source>
        <dbReference type="ARBA" id="ARBA00004125"/>
    </source>
</evidence>
<dbReference type="SUPFAM" id="SSF47473">
    <property type="entry name" value="EF-hand"/>
    <property type="match status" value="2"/>
</dbReference>
<keyword evidence="17" id="KW-0206">Cytoskeleton</keyword>
<accession>A0A1D2VLS3</accession>
<comment type="subcellular location">
    <subcellularLocation>
        <location evidence="3">Cell membrane</location>
        <topology evidence="3">Peripheral membrane protein</topology>
        <orientation evidence="3">Cytoplasmic side</orientation>
    </subcellularLocation>
    <subcellularLocation>
        <location evidence="2">Cytoplasm</location>
        <location evidence="2">Cytoskeleton</location>
        <location evidence="2">Actin patch</location>
    </subcellularLocation>
    <subcellularLocation>
        <location evidence="1">Endosome membrane</location>
        <topology evidence="1">Peripheral membrane protein</topology>
        <orientation evidence="1">Cytoplasmic side</orientation>
    </subcellularLocation>
</comment>
<evidence type="ECO:0000256" key="9">
    <source>
        <dbReference type="ARBA" id="ARBA00022490"/>
    </source>
</evidence>
<evidence type="ECO:0000256" key="18">
    <source>
        <dbReference type="ARBA" id="ARBA00025194"/>
    </source>
</evidence>
<feature type="domain" description="EH" evidence="21">
    <location>
        <begin position="10"/>
        <end position="100"/>
    </location>
</feature>
<dbReference type="InterPro" id="IPR011992">
    <property type="entry name" value="EF-hand-dom_pair"/>
</dbReference>
<dbReference type="GO" id="GO:0007015">
    <property type="term" value="P:actin filament organization"/>
    <property type="evidence" value="ECO:0007669"/>
    <property type="project" value="InterPro"/>
</dbReference>
<dbReference type="GO" id="GO:0061709">
    <property type="term" value="P:reticulophagy"/>
    <property type="evidence" value="ECO:0007669"/>
    <property type="project" value="EnsemblFungi"/>
</dbReference>
<keyword evidence="8" id="KW-1003">Cell membrane</keyword>
<dbReference type="GO" id="GO:0016197">
    <property type="term" value="P:endosomal transport"/>
    <property type="evidence" value="ECO:0007669"/>
    <property type="project" value="TreeGrafter"/>
</dbReference>
<keyword evidence="9" id="KW-0963">Cytoplasm</keyword>
<evidence type="ECO:0000256" key="10">
    <source>
        <dbReference type="ARBA" id="ARBA00022583"/>
    </source>
</evidence>
<dbReference type="GO" id="GO:0030674">
    <property type="term" value="F:protein-macromolecule adaptor activity"/>
    <property type="evidence" value="ECO:0007669"/>
    <property type="project" value="EnsemblFungi"/>
</dbReference>
<evidence type="ECO:0000256" key="14">
    <source>
        <dbReference type="ARBA" id="ARBA00023054"/>
    </source>
</evidence>
<evidence type="ECO:0000259" key="22">
    <source>
        <dbReference type="PROSITE" id="PS50222"/>
    </source>
</evidence>
<dbReference type="PROSITE" id="PS50222">
    <property type="entry name" value="EF_HAND_2"/>
    <property type="match status" value="1"/>
</dbReference>
<dbReference type="GO" id="GO:0010008">
    <property type="term" value="C:endosome membrane"/>
    <property type="evidence" value="ECO:0007669"/>
    <property type="project" value="UniProtKB-SubCell"/>
</dbReference>
<dbReference type="PANTHER" id="PTHR11216:SF74">
    <property type="entry name" value="ACTIN CYTOSKELETON-REGULATORY COMPLEX PROTEIN END3"/>
    <property type="match status" value="1"/>
</dbReference>
<protein>
    <recommendedName>
        <fullName evidence="7">Actin cytoskeleton-regulatory complex protein END3</fullName>
    </recommendedName>
    <alternativeName>
        <fullName evidence="6">Actin cytoskeleton-regulatory complex protein end3</fullName>
    </alternativeName>
    <alternativeName>
        <fullName evidence="19">Endocytosis protein 3</fullName>
    </alternativeName>
</protein>
<dbReference type="InterPro" id="IPR002048">
    <property type="entry name" value="EF_hand_dom"/>
</dbReference>
<comment type="subunit">
    <text evidence="5">Component of the PAN1 actin cytoskeleton-regulatory complex.</text>
</comment>
<keyword evidence="13" id="KW-0106">Calcium</keyword>
<name>A0A1D2VLS3_9ASCO</name>
<keyword evidence="12" id="KW-0967">Endosome</keyword>
<dbReference type="GO" id="GO:0030479">
    <property type="term" value="C:actin cortical patch"/>
    <property type="evidence" value="ECO:0007669"/>
    <property type="project" value="UniProtKB-SubCell"/>
</dbReference>
<evidence type="ECO:0000256" key="2">
    <source>
        <dbReference type="ARBA" id="ARBA00004134"/>
    </source>
</evidence>
<evidence type="ECO:0000256" key="4">
    <source>
        <dbReference type="ARBA" id="ARBA00009909"/>
    </source>
</evidence>
<keyword evidence="16" id="KW-0009">Actin-binding</keyword>
<dbReference type="SMART" id="SM00054">
    <property type="entry name" value="EFh"/>
    <property type="match status" value="1"/>
</dbReference>
<sequence>MGSDKLEDWELKKFWEVFRGLNPVNNKLSNDKCANVFKNSQLPNDKLAKIWDLSDIDSDGFLDFEEFCIAMKLIFESVNGNLASIPDALPTWLVPGSKSHLIQANKALTGQLPNSSVSLDDDNYDEELNLSTNFDWYISPNDKSTYENIYNSSSDKFGRISFNSLTDLYNDLQNVPKTDIGYAWNLVNPKQYETIDKDQCMVFLHILNQRSSGKRVPRTVPASLRATFSKEVPQYNLNSSQTEVKNSSYSQVKDKSFGGNYLNKMGINKKNSSSSLYDDNGGIEDDYSTIRDPQWEEARLTKKLKEIEDRLERAEKEKTERKERSSKNSVIRYELEELLKYKESRLKQLEDEANGIGKSSGFDNEQYESISSDLNIIEEQVSVLEDYYRGKEFELEELKQQIYEVSNSGF</sequence>
<dbReference type="InterPro" id="IPR018247">
    <property type="entry name" value="EF_Hand_1_Ca_BS"/>
</dbReference>
<dbReference type="Proteomes" id="UP000095038">
    <property type="component" value="Unassembled WGS sequence"/>
</dbReference>
<keyword evidence="14 20" id="KW-0175">Coiled coil</keyword>
<comment type="function">
    <text evidence="18">Component of the PAN1 actin cytoskeleton-regulatory complex required for the internalization of endosomes during actin-coupled endocytosis. The complex links the site of endocytosis to the cell membrane-associated actin cytoskeleton. Mediates uptake of external molecules and vacuolar degradation of plasma membrane proteins. Plays a role in the proper organization of the cell membrane-associated actin cytoskeleton and promotes its destabilization.</text>
</comment>
<evidence type="ECO:0000256" key="20">
    <source>
        <dbReference type="SAM" id="Coils"/>
    </source>
</evidence>
<dbReference type="PANTHER" id="PTHR11216">
    <property type="entry name" value="EH DOMAIN"/>
    <property type="match status" value="1"/>
</dbReference>
<evidence type="ECO:0000256" key="3">
    <source>
        <dbReference type="ARBA" id="ARBA00004413"/>
    </source>
</evidence>
<feature type="coiled-coil region" evidence="20">
    <location>
        <begin position="297"/>
        <end position="352"/>
    </location>
</feature>
<evidence type="ECO:0000256" key="6">
    <source>
        <dbReference type="ARBA" id="ARBA00013889"/>
    </source>
</evidence>
<keyword evidence="11" id="KW-0677">Repeat</keyword>
<dbReference type="PROSITE" id="PS50031">
    <property type="entry name" value="EH"/>
    <property type="match status" value="2"/>
</dbReference>
<dbReference type="FunCoup" id="A0A1D2VLS3">
    <property type="interactions" value="110"/>
</dbReference>
<evidence type="ECO:0000256" key="8">
    <source>
        <dbReference type="ARBA" id="ARBA00022475"/>
    </source>
</evidence>
<organism evidence="23 24">
    <name type="scientific">Ascoidea rubescens DSM 1968</name>
    <dbReference type="NCBI Taxonomy" id="1344418"/>
    <lineage>
        <taxon>Eukaryota</taxon>
        <taxon>Fungi</taxon>
        <taxon>Dikarya</taxon>
        <taxon>Ascomycota</taxon>
        <taxon>Saccharomycotina</taxon>
        <taxon>Saccharomycetes</taxon>
        <taxon>Ascoideaceae</taxon>
        <taxon>Ascoidea</taxon>
    </lineage>
</organism>
<dbReference type="Gene3D" id="1.10.238.10">
    <property type="entry name" value="EF-hand"/>
    <property type="match status" value="2"/>
</dbReference>
<dbReference type="RefSeq" id="XP_020048870.1">
    <property type="nucleotide sequence ID" value="XM_020192868.1"/>
</dbReference>
<reference evidence="24" key="1">
    <citation type="submission" date="2016-05" db="EMBL/GenBank/DDBJ databases">
        <title>Comparative genomics of biotechnologically important yeasts.</title>
        <authorList>
            <consortium name="DOE Joint Genome Institute"/>
            <person name="Riley R."/>
            <person name="Haridas S."/>
            <person name="Wolfe K.H."/>
            <person name="Lopes M.R."/>
            <person name="Hittinger C.T."/>
            <person name="Goker M."/>
            <person name="Salamov A."/>
            <person name="Wisecaver J."/>
            <person name="Long T.M."/>
            <person name="Aerts A.L."/>
            <person name="Barry K."/>
            <person name="Choi C."/>
            <person name="Clum A."/>
            <person name="Coughlan A.Y."/>
            <person name="Deshpande S."/>
            <person name="Douglass A.P."/>
            <person name="Hanson S.J."/>
            <person name="Klenk H.-P."/>
            <person name="Labutti K."/>
            <person name="Lapidus A."/>
            <person name="Lindquist E."/>
            <person name="Lipzen A."/>
            <person name="Meier-Kolthoff J.P."/>
            <person name="Ohm R.A."/>
            <person name="Otillar R.P."/>
            <person name="Pangilinan J."/>
            <person name="Peng Y."/>
            <person name="Rokas A."/>
            <person name="Rosa C.A."/>
            <person name="Scheuner C."/>
            <person name="Sibirny A.A."/>
            <person name="Slot J.C."/>
            <person name="Stielow J.B."/>
            <person name="Sun H."/>
            <person name="Kurtzman C.P."/>
            <person name="Blackwell M."/>
            <person name="Grigoriev I.V."/>
            <person name="Jeffries T.W."/>
        </authorList>
    </citation>
    <scope>NUCLEOTIDE SEQUENCE [LARGE SCALE GENOMIC DNA]</scope>
    <source>
        <strain evidence="24">DSM 1968</strain>
    </source>
</reference>
<dbReference type="GO" id="GO:0030476">
    <property type="term" value="P:ascospore wall assembly"/>
    <property type="evidence" value="ECO:0007669"/>
    <property type="project" value="EnsemblFungi"/>
</dbReference>
<dbReference type="GO" id="GO:0006897">
    <property type="term" value="P:endocytosis"/>
    <property type="evidence" value="ECO:0007669"/>
    <property type="project" value="UniProtKB-KW"/>
</dbReference>
<keyword evidence="24" id="KW-1185">Reference proteome</keyword>
<evidence type="ECO:0000256" key="11">
    <source>
        <dbReference type="ARBA" id="ARBA00022737"/>
    </source>
</evidence>
<keyword evidence="10" id="KW-0254">Endocytosis</keyword>
<evidence type="ECO:0000256" key="17">
    <source>
        <dbReference type="ARBA" id="ARBA00023212"/>
    </source>
</evidence>